<dbReference type="InterPro" id="IPR058060">
    <property type="entry name" value="HYC_CC_PP"/>
</dbReference>
<evidence type="ECO:0000313" key="3">
    <source>
        <dbReference type="Proteomes" id="UP001230035"/>
    </source>
</evidence>
<gene>
    <name evidence="2" type="ORF">QHT84_10520</name>
</gene>
<sequence length="146" mass="16366">MILKKQLSVLIALLVLVSNSGLAFNVHYCEGEIASISSVFTQEEICDTDAESQARTITVEDTCCAKIEITHNKCCSDKKVDLKSKTEKIVIKTISFDFEPAFFAEYHNPFFVAANTVSTTKEPVAFYCDSNAPPLYQLYCQYTFYA</sequence>
<dbReference type="RefSeq" id="WP_283239519.1">
    <property type="nucleotide sequence ID" value="NZ_JASGBP010000006.1"/>
</dbReference>
<name>A0ABT6XRY0_9FLAO</name>
<dbReference type="NCBIfam" id="NF047658">
    <property type="entry name" value="HYC_CC_PP"/>
    <property type="match status" value="1"/>
</dbReference>
<feature type="signal peptide" evidence="1">
    <location>
        <begin position="1"/>
        <end position="23"/>
    </location>
</feature>
<evidence type="ECO:0000313" key="2">
    <source>
        <dbReference type="EMBL" id="MDI9257846.1"/>
    </source>
</evidence>
<dbReference type="EMBL" id="JASGBP010000006">
    <property type="protein sequence ID" value="MDI9257846.1"/>
    <property type="molecule type" value="Genomic_DNA"/>
</dbReference>
<proteinExistence type="predicted"/>
<dbReference type="Proteomes" id="UP001230035">
    <property type="component" value="Unassembled WGS sequence"/>
</dbReference>
<feature type="chain" id="PRO_5047217016" evidence="1">
    <location>
        <begin position="24"/>
        <end position="146"/>
    </location>
</feature>
<keyword evidence="1" id="KW-0732">Signal</keyword>
<organism evidence="2 3">
    <name type="scientific">Flavobacterium sedimenticola</name>
    <dbReference type="NCBI Taxonomy" id="3043286"/>
    <lineage>
        <taxon>Bacteria</taxon>
        <taxon>Pseudomonadati</taxon>
        <taxon>Bacteroidota</taxon>
        <taxon>Flavobacteriia</taxon>
        <taxon>Flavobacteriales</taxon>
        <taxon>Flavobacteriaceae</taxon>
        <taxon>Flavobacterium</taxon>
    </lineage>
</organism>
<dbReference type="InterPro" id="IPR058512">
    <property type="entry name" value="DUF8199"/>
</dbReference>
<accession>A0ABT6XRY0</accession>
<keyword evidence="3" id="KW-1185">Reference proteome</keyword>
<evidence type="ECO:0000256" key="1">
    <source>
        <dbReference type="SAM" id="SignalP"/>
    </source>
</evidence>
<dbReference type="Pfam" id="PF26622">
    <property type="entry name" value="DUF8199"/>
    <property type="match status" value="1"/>
</dbReference>
<comment type="caution">
    <text evidence="2">The sequence shown here is derived from an EMBL/GenBank/DDBJ whole genome shotgun (WGS) entry which is preliminary data.</text>
</comment>
<reference evidence="2 3" key="1">
    <citation type="submission" date="2023-05" db="EMBL/GenBank/DDBJ databases">
        <title>Flavobacterium sedimenti sp. nov., isolated from the sediment.</title>
        <authorList>
            <person name="Wu N."/>
        </authorList>
    </citation>
    <scope>NUCLEOTIDE SEQUENCE [LARGE SCALE GENOMIC DNA]</scope>
    <source>
        <strain evidence="2 3">YZ-48</strain>
    </source>
</reference>
<protein>
    <submittedName>
        <fullName evidence="2">Uncharacterized protein</fullName>
    </submittedName>
</protein>